<evidence type="ECO:0000259" key="3">
    <source>
        <dbReference type="Pfam" id="PF25592"/>
    </source>
</evidence>
<keyword evidence="2" id="KW-1133">Transmembrane helix</keyword>
<feature type="transmembrane region" description="Helical" evidence="2">
    <location>
        <begin position="283"/>
        <end position="304"/>
    </location>
</feature>
<evidence type="ECO:0000313" key="4">
    <source>
        <dbReference type="EMBL" id="UYG17849.1"/>
    </source>
</evidence>
<dbReference type="EMBL" id="CP107020">
    <property type="protein sequence ID" value="UYG17849.1"/>
    <property type="molecule type" value="Genomic_DNA"/>
</dbReference>
<keyword evidence="2" id="KW-0812">Transmembrane</keyword>
<protein>
    <recommendedName>
        <fullName evidence="3">DUF7937 domain-containing protein</fullName>
    </recommendedName>
</protein>
<feature type="transmembrane region" description="Helical" evidence="2">
    <location>
        <begin position="420"/>
        <end position="443"/>
    </location>
</feature>
<dbReference type="InterPro" id="IPR057697">
    <property type="entry name" value="DUF7937"/>
</dbReference>
<evidence type="ECO:0000256" key="2">
    <source>
        <dbReference type="SAM" id="Phobius"/>
    </source>
</evidence>
<feature type="transmembrane region" description="Helical" evidence="2">
    <location>
        <begin position="119"/>
        <end position="136"/>
    </location>
</feature>
<feature type="transmembrane region" description="Helical" evidence="2">
    <location>
        <begin position="455"/>
        <end position="476"/>
    </location>
</feature>
<accession>A0ABY6G3R3</accession>
<feature type="transmembrane region" description="Helical" evidence="2">
    <location>
        <begin position="482"/>
        <end position="502"/>
    </location>
</feature>
<keyword evidence="2" id="KW-0472">Membrane</keyword>
<feature type="transmembrane region" description="Helical" evidence="2">
    <location>
        <begin position="316"/>
        <end position="332"/>
    </location>
</feature>
<reference evidence="4" key="1">
    <citation type="submission" date="2022-10" db="EMBL/GenBank/DDBJ databases">
        <title>Whole-Genome Sequencing of Brachybacterium huguangmaarense BRM-3, Isolated from Betula schmidtii.</title>
        <authorList>
            <person name="Haam D."/>
        </authorList>
    </citation>
    <scope>NUCLEOTIDE SEQUENCE</scope>
    <source>
        <strain evidence="4">BRM-3</strain>
    </source>
</reference>
<feature type="transmembrane region" description="Helical" evidence="2">
    <location>
        <begin position="142"/>
        <end position="166"/>
    </location>
</feature>
<feature type="domain" description="DUF7937" evidence="3">
    <location>
        <begin position="118"/>
        <end position="509"/>
    </location>
</feature>
<feature type="compositionally biased region" description="Acidic residues" evidence="1">
    <location>
        <begin position="68"/>
        <end position="79"/>
    </location>
</feature>
<feature type="transmembrane region" description="Helical" evidence="2">
    <location>
        <begin position="352"/>
        <end position="369"/>
    </location>
</feature>
<keyword evidence="5" id="KW-1185">Reference proteome</keyword>
<feature type="region of interest" description="Disordered" evidence="1">
    <location>
        <begin position="1"/>
        <end position="100"/>
    </location>
</feature>
<feature type="compositionally biased region" description="Basic and acidic residues" evidence="1">
    <location>
        <begin position="54"/>
        <end position="67"/>
    </location>
</feature>
<feature type="transmembrane region" description="Helical" evidence="2">
    <location>
        <begin position="256"/>
        <end position="277"/>
    </location>
</feature>
<dbReference type="RefSeq" id="WP_263595056.1">
    <property type="nucleotide sequence ID" value="NZ_CP107020.1"/>
</dbReference>
<evidence type="ECO:0000256" key="1">
    <source>
        <dbReference type="SAM" id="MobiDB-lite"/>
    </source>
</evidence>
<dbReference type="Proteomes" id="UP001164305">
    <property type="component" value="Chromosome"/>
</dbReference>
<feature type="transmembrane region" description="Helical" evidence="2">
    <location>
        <begin position="187"/>
        <end position="209"/>
    </location>
</feature>
<evidence type="ECO:0000313" key="5">
    <source>
        <dbReference type="Proteomes" id="UP001164305"/>
    </source>
</evidence>
<organism evidence="4 5">
    <name type="scientific">Brachybacterium huguangmaarense</name>
    <dbReference type="NCBI Taxonomy" id="1652028"/>
    <lineage>
        <taxon>Bacteria</taxon>
        <taxon>Bacillati</taxon>
        <taxon>Actinomycetota</taxon>
        <taxon>Actinomycetes</taxon>
        <taxon>Micrococcales</taxon>
        <taxon>Dermabacteraceae</taxon>
        <taxon>Brachybacterium</taxon>
    </lineage>
</organism>
<feature type="transmembrane region" description="Helical" evidence="2">
    <location>
        <begin position="381"/>
        <end position="408"/>
    </location>
</feature>
<feature type="transmembrane region" description="Helical" evidence="2">
    <location>
        <begin position="215"/>
        <end position="235"/>
    </location>
</feature>
<gene>
    <name evidence="4" type="ORF">BRM3_05350</name>
</gene>
<proteinExistence type="predicted"/>
<sequence length="552" mass="57364">MAERDGRRDDSDWIFAGADPGTLPTEQLPGRAEFEKYSSPLIPTGQIPVVPEPEPAREASTADRDTDTDAIEEVADADESAPLASTYARSGTTPNAEDAPQPAALALPSRFAALSWWDAVRDIVALLTLCSAYTVPFTPGDIGGWILAPRIAIGIAVATLLAVHLLRWIPAHPHLGALQRIRPLGMAPAVLVAVGTIVVDAVTSLPVLLAPLPDGPPVGVGVGVALLLVGGMLGAEPRGHEGFVPGESARALTRRLLLGIAVAATVFAAIALVMIIGRALTTGWAGSALVLGDTVVAVLLLGLVIASGLRRERSRYVFSVAAVAALVLGAMADNTLRLQYALPRSMATGYVYLPLLFAAFAVMLSRSFVRSMPLSFRRADWLACAVRALEFSVLMHAGAVVWSLLAALAATGGAGRGGPVLHLVDAVLAALFALMSSFGRHALLERSPDSARSTAVVAAVVMVVVGFLDVIVNSLATGAGAGLVTGGVALVIGIAVALMLTVPAPVRDEHGAPDLARMFEDFRHRDEAAPSLLAGMPDLSADRAAKKSFPRR</sequence>
<feature type="compositionally biased region" description="Basic and acidic residues" evidence="1">
    <location>
        <begin position="1"/>
        <end position="11"/>
    </location>
</feature>
<name>A0ABY6G3R3_9MICO</name>
<dbReference type="Pfam" id="PF25592">
    <property type="entry name" value="DUF7937"/>
    <property type="match status" value="1"/>
</dbReference>